<dbReference type="WBParaSite" id="PS1159_v2.g8657.t1">
    <property type="protein sequence ID" value="PS1159_v2.g8657.t1"/>
    <property type="gene ID" value="PS1159_v2.g8657"/>
</dbReference>
<reference evidence="2" key="1">
    <citation type="submission" date="2022-11" db="UniProtKB">
        <authorList>
            <consortium name="WormBaseParasite"/>
        </authorList>
    </citation>
    <scope>IDENTIFICATION</scope>
</reference>
<sequence length="70" mass="7739">MKTFNVLFLFVCIFAVLLSNGCNGDFVKKCNKHCAPETLITEKQVPVTKCCKENGYKVGSCEIAFRAACN</sequence>
<name>A0AC35GTQ8_9BILA</name>
<dbReference type="Proteomes" id="UP000887580">
    <property type="component" value="Unplaced"/>
</dbReference>
<evidence type="ECO:0000313" key="1">
    <source>
        <dbReference type="Proteomes" id="UP000887580"/>
    </source>
</evidence>
<organism evidence="1 2">
    <name type="scientific">Panagrolaimus sp. PS1159</name>
    <dbReference type="NCBI Taxonomy" id="55785"/>
    <lineage>
        <taxon>Eukaryota</taxon>
        <taxon>Metazoa</taxon>
        <taxon>Ecdysozoa</taxon>
        <taxon>Nematoda</taxon>
        <taxon>Chromadorea</taxon>
        <taxon>Rhabditida</taxon>
        <taxon>Tylenchina</taxon>
        <taxon>Panagrolaimomorpha</taxon>
        <taxon>Panagrolaimoidea</taxon>
        <taxon>Panagrolaimidae</taxon>
        <taxon>Panagrolaimus</taxon>
    </lineage>
</organism>
<evidence type="ECO:0000313" key="2">
    <source>
        <dbReference type="WBParaSite" id="PS1159_v2.g8657.t1"/>
    </source>
</evidence>
<protein>
    <submittedName>
        <fullName evidence="2">Uncharacterized protein</fullName>
    </submittedName>
</protein>
<proteinExistence type="predicted"/>
<accession>A0AC35GTQ8</accession>